<keyword evidence="2" id="KW-1185">Reference proteome</keyword>
<reference evidence="2" key="1">
    <citation type="journal article" date="2019" name="Int. J. Syst. Evol. Microbiol.">
        <title>The Global Catalogue of Microorganisms (GCM) 10K type strain sequencing project: providing services to taxonomists for standard genome sequencing and annotation.</title>
        <authorList>
            <consortium name="The Broad Institute Genomics Platform"/>
            <consortium name="The Broad Institute Genome Sequencing Center for Infectious Disease"/>
            <person name="Wu L."/>
            <person name="Ma J."/>
        </authorList>
    </citation>
    <scope>NUCLEOTIDE SEQUENCE [LARGE SCALE GENOMIC DNA]</scope>
    <source>
        <strain evidence="2">JCM 31920</strain>
    </source>
</reference>
<protein>
    <submittedName>
        <fullName evidence="1">Uncharacterized protein</fullName>
    </submittedName>
</protein>
<name>A0ABP8LTS7_9BACT</name>
<dbReference type="Gene3D" id="3.20.20.70">
    <property type="entry name" value="Aldolase class I"/>
    <property type="match status" value="1"/>
</dbReference>
<evidence type="ECO:0000313" key="1">
    <source>
        <dbReference type="EMBL" id="GAA4436437.1"/>
    </source>
</evidence>
<accession>A0ABP8LTS7</accession>
<dbReference type="Proteomes" id="UP001501508">
    <property type="component" value="Unassembled WGS sequence"/>
</dbReference>
<organism evidence="1 2">
    <name type="scientific">Ravibacter arvi</name>
    <dbReference type="NCBI Taxonomy" id="2051041"/>
    <lineage>
        <taxon>Bacteria</taxon>
        <taxon>Pseudomonadati</taxon>
        <taxon>Bacteroidota</taxon>
        <taxon>Cytophagia</taxon>
        <taxon>Cytophagales</taxon>
        <taxon>Spirosomataceae</taxon>
        <taxon>Ravibacter</taxon>
    </lineage>
</organism>
<dbReference type="SUPFAM" id="SSF51569">
    <property type="entry name" value="Aldolase"/>
    <property type="match status" value="1"/>
</dbReference>
<dbReference type="InterPro" id="IPR013785">
    <property type="entry name" value="Aldolase_TIM"/>
</dbReference>
<dbReference type="InterPro" id="IPR000771">
    <property type="entry name" value="FBA_II"/>
</dbReference>
<dbReference type="Pfam" id="PF01116">
    <property type="entry name" value="F_bP_aldolase"/>
    <property type="match status" value="1"/>
</dbReference>
<evidence type="ECO:0000313" key="2">
    <source>
        <dbReference type="Proteomes" id="UP001501508"/>
    </source>
</evidence>
<proteinExistence type="predicted"/>
<gene>
    <name evidence="1" type="ORF">GCM10023091_14330</name>
</gene>
<dbReference type="EMBL" id="BAABEY010000015">
    <property type="protein sequence ID" value="GAA4436437.1"/>
    <property type="molecule type" value="Genomic_DNA"/>
</dbReference>
<sequence length="77" mass="8374">MDIDLLHRIAGRTAATLVLRGRSGIPPEQVRLAISNGICKVNLATEIKNIFMAAVKNELAYNQDIDLRGCFPKLPAG</sequence>
<comment type="caution">
    <text evidence="1">The sequence shown here is derived from an EMBL/GenBank/DDBJ whole genome shotgun (WGS) entry which is preliminary data.</text>
</comment>